<evidence type="ECO:0000256" key="1">
    <source>
        <dbReference type="ARBA" id="ARBA00004651"/>
    </source>
</evidence>
<dbReference type="EMBL" id="CP049056">
    <property type="protein sequence ID" value="QIE57710.1"/>
    <property type="molecule type" value="Genomic_DNA"/>
</dbReference>
<keyword evidence="3 6" id="KW-0812">Transmembrane</keyword>
<feature type="transmembrane region" description="Helical" evidence="6">
    <location>
        <begin position="185"/>
        <end position="203"/>
    </location>
</feature>
<protein>
    <submittedName>
        <fullName evidence="7">LysE family translocator</fullName>
    </submittedName>
</protein>
<name>A0A7M3T6S9_9RHOB</name>
<evidence type="ECO:0000313" key="7">
    <source>
        <dbReference type="EMBL" id="QIE57710.1"/>
    </source>
</evidence>
<evidence type="ECO:0000256" key="6">
    <source>
        <dbReference type="SAM" id="Phobius"/>
    </source>
</evidence>
<keyword evidence="4 6" id="KW-1133">Transmembrane helix</keyword>
<dbReference type="Proteomes" id="UP000503336">
    <property type="component" value="Chromosome"/>
</dbReference>
<dbReference type="GO" id="GO:0015171">
    <property type="term" value="F:amino acid transmembrane transporter activity"/>
    <property type="evidence" value="ECO:0007669"/>
    <property type="project" value="TreeGrafter"/>
</dbReference>
<dbReference type="AlphaFoldDB" id="A0A7M3T6S9"/>
<dbReference type="PIRSF" id="PIRSF006324">
    <property type="entry name" value="LeuE"/>
    <property type="match status" value="1"/>
</dbReference>
<comment type="subcellular location">
    <subcellularLocation>
        <location evidence="1">Cell membrane</location>
        <topology evidence="1">Multi-pass membrane protein</topology>
    </subcellularLocation>
</comment>
<evidence type="ECO:0000313" key="8">
    <source>
        <dbReference type="Proteomes" id="UP000503336"/>
    </source>
</evidence>
<keyword evidence="8" id="KW-1185">Reference proteome</keyword>
<proteinExistence type="predicted"/>
<feature type="transmembrane region" description="Helical" evidence="6">
    <location>
        <begin position="146"/>
        <end position="173"/>
    </location>
</feature>
<dbReference type="Pfam" id="PF01810">
    <property type="entry name" value="LysE"/>
    <property type="match status" value="1"/>
</dbReference>
<dbReference type="InterPro" id="IPR001123">
    <property type="entry name" value="LeuE-type"/>
</dbReference>
<evidence type="ECO:0000256" key="4">
    <source>
        <dbReference type="ARBA" id="ARBA00022989"/>
    </source>
</evidence>
<evidence type="ECO:0000256" key="5">
    <source>
        <dbReference type="ARBA" id="ARBA00023136"/>
    </source>
</evidence>
<keyword evidence="5 6" id="KW-0472">Membrane</keyword>
<reference evidence="7 8" key="1">
    <citation type="submission" date="2020-02" db="EMBL/GenBank/DDBJ databases">
        <title>complete genome sequence of Rhodobacteraceae bacterium.</title>
        <authorList>
            <person name="Park J."/>
            <person name="Kim Y.-S."/>
            <person name="Kim K.-H."/>
        </authorList>
    </citation>
    <scope>NUCLEOTIDE SEQUENCE [LARGE SCALE GENOMIC DNA]</scope>
    <source>
        <strain evidence="7 8">RR4-56</strain>
    </source>
</reference>
<keyword evidence="2" id="KW-1003">Cell membrane</keyword>
<dbReference type="KEGG" id="hdh:G5B40_01985"/>
<dbReference type="PANTHER" id="PTHR30086">
    <property type="entry name" value="ARGININE EXPORTER PROTEIN ARGO"/>
    <property type="match status" value="1"/>
</dbReference>
<dbReference type="PANTHER" id="PTHR30086:SF20">
    <property type="entry name" value="ARGININE EXPORTER PROTEIN ARGO-RELATED"/>
    <property type="match status" value="1"/>
</dbReference>
<dbReference type="GO" id="GO:0005886">
    <property type="term" value="C:plasma membrane"/>
    <property type="evidence" value="ECO:0007669"/>
    <property type="project" value="UniProtKB-SubCell"/>
</dbReference>
<evidence type="ECO:0000256" key="3">
    <source>
        <dbReference type="ARBA" id="ARBA00022692"/>
    </source>
</evidence>
<organism evidence="7 8">
    <name type="scientific">Pikeienuella piscinae</name>
    <dbReference type="NCBI Taxonomy" id="2748098"/>
    <lineage>
        <taxon>Bacteria</taxon>
        <taxon>Pseudomonadati</taxon>
        <taxon>Pseudomonadota</taxon>
        <taxon>Alphaproteobacteria</taxon>
        <taxon>Rhodobacterales</taxon>
        <taxon>Paracoccaceae</taxon>
        <taxon>Pikeienuella</taxon>
    </lineage>
</organism>
<feature type="transmembrane region" description="Helical" evidence="6">
    <location>
        <begin position="48"/>
        <end position="71"/>
    </location>
</feature>
<evidence type="ECO:0000256" key="2">
    <source>
        <dbReference type="ARBA" id="ARBA00022475"/>
    </source>
</evidence>
<accession>A0A7M3T6S9</accession>
<gene>
    <name evidence="7" type="ORF">G5B40_01985</name>
</gene>
<sequence length="204" mass="20725">MLILPDAAVLATFFAASLALNFTPGADMMFAVASGASGGPRAAVAAAFGINLGVVAHISLAALGLAALIAANPLAYDFIRFAGAAYLVWLAIQTWRAPPPAPGAARRAPVGRVALRGFATNILNPKTALFIFAFLPQFADPARGPVWAQIVALGGIFIATGFTVNAVVGALAGAATGRLLRASRLMSRVSALVFGGLAARLVID</sequence>